<feature type="region of interest" description="Disordered" evidence="1">
    <location>
        <begin position="24"/>
        <end position="45"/>
    </location>
</feature>
<sequence length="195" mass="22350">MAVVQSTAYILKKVINHKIESPPMAVSSSNVSDSGRIGHAPNRKRKEISEAEIASYLRKKASKQAARIAEKLRTRDSSNSDDKSDGKFVWTKKIEQDIIHGVPIGCFSPKAEGVKQRERIEELERLRKRRDERAFLRAQQEEAAAELGRERARSEFEDSEKKDEIFFYQQCRLKSKIRLKLGRPKPIDILGRSTL</sequence>
<dbReference type="PANTHER" id="PTHR21737:SF4">
    <property type="entry name" value="SPLICING FACTOR CACTIN"/>
    <property type="match status" value="1"/>
</dbReference>
<organism evidence="3 4">
    <name type="scientific">Oldenlandia corymbosa var. corymbosa</name>
    <dbReference type="NCBI Taxonomy" id="529605"/>
    <lineage>
        <taxon>Eukaryota</taxon>
        <taxon>Viridiplantae</taxon>
        <taxon>Streptophyta</taxon>
        <taxon>Embryophyta</taxon>
        <taxon>Tracheophyta</taxon>
        <taxon>Spermatophyta</taxon>
        <taxon>Magnoliopsida</taxon>
        <taxon>eudicotyledons</taxon>
        <taxon>Gunneridae</taxon>
        <taxon>Pentapetalae</taxon>
        <taxon>asterids</taxon>
        <taxon>lamiids</taxon>
        <taxon>Gentianales</taxon>
        <taxon>Rubiaceae</taxon>
        <taxon>Rubioideae</taxon>
        <taxon>Spermacoceae</taxon>
        <taxon>Hedyotis-Oldenlandia complex</taxon>
        <taxon>Oldenlandia</taxon>
    </lineage>
</organism>
<gene>
    <name evidence="3" type="ORF">OLC1_LOCUS16712</name>
</gene>
<feature type="domain" description="Splicing factor cactin central" evidence="2">
    <location>
        <begin position="149"/>
        <end position="191"/>
    </location>
</feature>
<evidence type="ECO:0000256" key="1">
    <source>
        <dbReference type="SAM" id="MobiDB-lite"/>
    </source>
</evidence>
<reference evidence="3" key="1">
    <citation type="submission" date="2023-03" db="EMBL/GenBank/DDBJ databases">
        <authorList>
            <person name="Julca I."/>
        </authorList>
    </citation>
    <scope>NUCLEOTIDE SEQUENCE</scope>
</reference>
<dbReference type="EMBL" id="OX459123">
    <property type="protein sequence ID" value="CAI9108668.1"/>
    <property type="molecule type" value="Genomic_DNA"/>
</dbReference>
<proteinExistence type="predicted"/>
<dbReference type="InterPro" id="IPR018816">
    <property type="entry name" value="Cactin_central"/>
</dbReference>
<keyword evidence="4" id="KW-1185">Reference proteome</keyword>
<dbReference type="GO" id="GO:0005681">
    <property type="term" value="C:spliceosomal complex"/>
    <property type="evidence" value="ECO:0007669"/>
    <property type="project" value="TreeGrafter"/>
</dbReference>
<evidence type="ECO:0000313" key="4">
    <source>
        <dbReference type="Proteomes" id="UP001161247"/>
    </source>
</evidence>
<dbReference type="PANTHER" id="PTHR21737">
    <property type="entry name" value="POLYGLUTAMINE BINDING PROTEIN 1/MARVEL MEMBRANE-ASSOCIATING DOMAIN CONTAINING 3"/>
    <property type="match status" value="1"/>
</dbReference>
<name>A0AAV1DLB8_OLDCO</name>
<dbReference type="AlphaFoldDB" id="A0AAV1DLB8"/>
<dbReference type="Pfam" id="PF10312">
    <property type="entry name" value="Cactin_mid"/>
    <property type="match status" value="1"/>
</dbReference>
<evidence type="ECO:0000259" key="2">
    <source>
        <dbReference type="Pfam" id="PF10312"/>
    </source>
</evidence>
<dbReference type="GO" id="GO:0045292">
    <property type="term" value="P:mRNA cis splicing, via spliceosome"/>
    <property type="evidence" value="ECO:0007669"/>
    <property type="project" value="TreeGrafter"/>
</dbReference>
<dbReference type="Proteomes" id="UP001161247">
    <property type="component" value="Chromosome 6"/>
</dbReference>
<dbReference type="GO" id="GO:0005737">
    <property type="term" value="C:cytoplasm"/>
    <property type="evidence" value="ECO:0007669"/>
    <property type="project" value="TreeGrafter"/>
</dbReference>
<protein>
    <submittedName>
        <fullName evidence="3">OLC1v1008334C1</fullName>
    </submittedName>
</protein>
<accession>A0AAV1DLB8</accession>
<evidence type="ECO:0000313" key="3">
    <source>
        <dbReference type="EMBL" id="CAI9108668.1"/>
    </source>
</evidence>